<dbReference type="PANTHER" id="PTHR36508">
    <property type="entry name" value="PROTEIN SLYX"/>
    <property type="match status" value="1"/>
</dbReference>
<organism evidence="1 2">
    <name type="scientific">Thiothrix lacustris</name>
    <dbReference type="NCBI Taxonomy" id="525917"/>
    <lineage>
        <taxon>Bacteria</taxon>
        <taxon>Pseudomonadati</taxon>
        <taxon>Pseudomonadota</taxon>
        <taxon>Gammaproteobacteria</taxon>
        <taxon>Thiotrichales</taxon>
        <taxon>Thiotrichaceae</taxon>
        <taxon>Thiothrix</taxon>
    </lineage>
</organism>
<evidence type="ECO:0000313" key="1">
    <source>
        <dbReference type="EMBL" id="OQX00630.1"/>
    </source>
</evidence>
<sequence length="67" mass="7769">MEARLEKLELLFMEQEQTLEALSRQIYLQQQDIRTALLEIERLNDKLKSLTPSAVGSQADETPPPHY</sequence>
<dbReference type="PANTHER" id="PTHR36508:SF1">
    <property type="entry name" value="PROTEIN SLYX"/>
    <property type="match status" value="1"/>
</dbReference>
<protein>
    <submittedName>
        <fullName evidence="1">SlyX protein</fullName>
    </submittedName>
</protein>
<comment type="caution">
    <text evidence="1">The sequence shown here is derived from an EMBL/GenBank/DDBJ whole genome shotgun (WGS) entry which is preliminary data.</text>
</comment>
<name>A0A1Y1Q9T3_9GAMM</name>
<reference evidence="1 2" key="1">
    <citation type="submission" date="2017-01" db="EMBL/GenBank/DDBJ databases">
        <title>Novel large sulfur bacteria in the metagenomes of groundwater-fed chemosynthetic microbial mats in the Lake Huron basin.</title>
        <authorList>
            <person name="Sharrar A.M."/>
            <person name="Flood B.E."/>
            <person name="Bailey J.V."/>
            <person name="Jones D.S."/>
            <person name="Biddanda B."/>
            <person name="Ruberg S.A."/>
            <person name="Marcus D.N."/>
            <person name="Dick G.J."/>
        </authorList>
    </citation>
    <scope>NUCLEOTIDE SEQUENCE [LARGE SCALE GENOMIC DNA]</scope>
    <source>
        <strain evidence="1">A8</strain>
    </source>
</reference>
<dbReference type="AlphaFoldDB" id="A0A1Y1Q9T3"/>
<dbReference type="InterPro" id="IPR007236">
    <property type="entry name" value="SlyX"/>
</dbReference>
<accession>A0A1Y1Q9T3</accession>
<dbReference type="EMBL" id="MTEJ01000632">
    <property type="protein sequence ID" value="OQX00630.1"/>
    <property type="molecule type" value="Genomic_DNA"/>
</dbReference>
<gene>
    <name evidence="1" type="ORF">BWK73_48005</name>
</gene>
<dbReference type="eggNOG" id="COG2900">
    <property type="taxonomic scope" value="Bacteria"/>
</dbReference>
<dbReference type="STRING" id="1123401.GCA_000621325_00509"/>
<dbReference type="Pfam" id="PF04102">
    <property type="entry name" value="SlyX"/>
    <property type="match status" value="1"/>
</dbReference>
<evidence type="ECO:0000313" key="2">
    <source>
        <dbReference type="Proteomes" id="UP000192491"/>
    </source>
</evidence>
<dbReference type="Proteomes" id="UP000192491">
    <property type="component" value="Unassembled WGS sequence"/>
</dbReference>
<proteinExistence type="predicted"/>